<evidence type="ECO:0000313" key="2">
    <source>
        <dbReference type="Proteomes" id="UP000587002"/>
    </source>
</evidence>
<dbReference type="Proteomes" id="UP000587002">
    <property type="component" value="Unassembled WGS sequence"/>
</dbReference>
<name>A0A853ATH9_9PSEU</name>
<reference evidence="1 2" key="1">
    <citation type="submission" date="2020-07" db="EMBL/GenBank/DDBJ databases">
        <title>Sequencing the genomes of 1000 actinobacteria strains.</title>
        <authorList>
            <person name="Klenk H.-P."/>
        </authorList>
    </citation>
    <scope>NUCLEOTIDE SEQUENCE [LARGE SCALE GENOMIC DNA]</scope>
    <source>
        <strain evidence="1 2">DSM 44065</strain>
    </source>
</reference>
<keyword evidence="2" id="KW-1185">Reference proteome</keyword>
<dbReference type="AlphaFoldDB" id="A0A853ATH9"/>
<evidence type="ECO:0008006" key="3">
    <source>
        <dbReference type="Google" id="ProtNLM"/>
    </source>
</evidence>
<sequence length="58" mass="6345">MNQHSRHIARTLSEDAWQITDAQGQHTARVTGTEEDAVAHAHDQLAHYGGGDVHVSDD</sequence>
<dbReference type="RefSeq" id="WP_179723791.1">
    <property type="nucleotide sequence ID" value="NZ_BAABFH010000001.1"/>
</dbReference>
<accession>A0A853ATH9</accession>
<organism evidence="1 2">
    <name type="scientific">Saccharopolyspora hordei</name>
    <dbReference type="NCBI Taxonomy" id="1838"/>
    <lineage>
        <taxon>Bacteria</taxon>
        <taxon>Bacillati</taxon>
        <taxon>Actinomycetota</taxon>
        <taxon>Actinomycetes</taxon>
        <taxon>Pseudonocardiales</taxon>
        <taxon>Pseudonocardiaceae</taxon>
        <taxon>Saccharopolyspora</taxon>
    </lineage>
</organism>
<evidence type="ECO:0000313" key="1">
    <source>
        <dbReference type="EMBL" id="NYI85957.1"/>
    </source>
</evidence>
<proteinExistence type="predicted"/>
<dbReference type="EMBL" id="JACCFJ010000001">
    <property type="protein sequence ID" value="NYI85957.1"/>
    <property type="molecule type" value="Genomic_DNA"/>
</dbReference>
<protein>
    <recommendedName>
        <fullName evidence="3">DUF2188 domain-containing protein</fullName>
    </recommendedName>
</protein>
<gene>
    <name evidence="1" type="ORF">HNR68_004587</name>
</gene>
<comment type="caution">
    <text evidence="1">The sequence shown here is derived from an EMBL/GenBank/DDBJ whole genome shotgun (WGS) entry which is preliminary data.</text>
</comment>